<protein>
    <submittedName>
        <fullName evidence="1">Uncharacterized protein</fullName>
    </submittedName>
</protein>
<accession>A0A1F5NRE0</accession>
<comment type="caution">
    <text evidence="1">The sequence shown here is derived from an EMBL/GenBank/DDBJ whole genome shotgun (WGS) entry which is preliminary data.</text>
</comment>
<gene>
    <name evidence="1" type="ORF">A2826_03130</name>
</gene>
<proteinExistence type="predicted"/>
<sequence length="84" mass="9385">MEHLTAVICRSFETPEAISYELRNLNVIKPTGVSLSTTDNGNVVWLEASGDSSSVSDFIGIALNNRDWKLRSAVHWDFKFSPLE</sequence>
<dbReference type="AlphaFoldDB" id="A0A1F5NRE0"/>
<dbReference type="Proteomes" id="UP000177912">
    <property type="component" value="Unassembled WGS sequence"/>
</dbReference>
<evidence type="ECO:0000313" key="1">
    <source>
        <dbReference type="EMBL" id="OGE80231.1"/>
    </source>
</evidence>
<dbReference type="EMBL" id="MFEI01000037">
    <property type="protein sequence ID" value="OGE80231.1"/>
    <property type="molecule type" value="Genomic_DNA"/>
</dbReference>
<reference evidence="1 2" key="1">
    <citation type="journal article" date="2016" name="Nat. Commun.">
        <title>Thousands of microbial genomes shed light on interconnected biogeochemical processes in an aquifer system.</title>
        <authorList>
            <person name="Anantharaman K."/>
            <person name="Brown C.T."/>
            <person name="Hug L.A."/>
            <person name="Sharon I."/>
            <person name="Castelle C.J."/>
            <person name="Probst A.J."/>
            <person name="Thomas B.C."/>
            <person name="Singh A."/>
            <person name="Wilkins M.J."/>
            <person name="Karaoz U."/>
            <person name="Brodie E.L."/>
            <person name="Williams K.H."/>
            <person name="Hubbard S.S."/>
            <person name="Banfield J.F."/>
        </authorList>
    </citation>
    <scope>NUCLEOTIDE SEQUENCE [LARGE SCALE GENOMIC DNA]</scope>
</reference>
<name>A0A1F5NRE0_9BACT</name>
<organism evidence="1 2">
    <name type="scientific">Candidatus Doudnabacteria bacterium RIFCSPHIGHO2_01_FULL_43_23</name>
    <dbReference type="NCBI Taxonomy" id="1817822"/>
    <lineage>
        <taxon>Bacteria</taxon>
        <taxon>Candidatus Doudnaibacteriota</taxon>
    </lineage>
</organism>
<evidence type="ECO:0000313" key="2">
    <source>
        <dbReference type="Proteomes" id="UP000177912"/>
    </source>
</evidence>